<feature type="transmembrane region" description="Helical" evidence="14">
    <location>
        <begin position="298"/>
        <end position="315"/>
    </location>
</feature>
<comment type="caution">
    <text evidence="17">The sequence shown here is derived from an EMBL/GenBank/DDBJ whole genome shotgun (WGS) entry which is preliminary data.</text>
</comment>
<keyword evidence="10 14" id="KW-0472">Membrane</keyword>
<evidence type="ECO:0000259" key="15">
    <source>
        <dbReference type="Pfam" id="PF01435"/>
    </source>
</evidence>
<evidence type="ECO:0000313" key="17">
    <source>
        <dbReference type="EMBL" id="HIV04692.1"/>
    </source>
</evidence>
<keyword evidence="8 14" id="KW-1133">Transmembrane helix</keyword>
<feature type="domain" description="Peptidase M48" evidence="15">
    <location>
        <begin position="215"/>
        <end position="422"/>
    </location>
</feature>
<comment type="similarity">
    <text evidence="13">Belongs to the peptidase M48 family.</text>
</comment>
<evidence type="ECO:0000259" key="16">
    <source>
        <dbReference type="Pfam" id="PF16491"/>
    </source>
</evidence>
<evidence type="ECO:0000256" key="5">
    <source>
        <dbReference type="ARBA" id="ARBA00022801"/>
    </source>
</evidence>
<feature type="active site" description="Proton donor" evidence="11">
    <location>
        <position position="369"/>
    </location>
</feature>
<dbReference type="InterPro" id="IPR032456">
    <property type="entry name" value="Peptidase_M48_N"/>
</dbReference>
<feature type="transmembrane region" description="Helical" evidence="14">
    <location>
        <begin position="68"/>
        <end position="86"/>
    </location>
</feature>
<feature type="active site" evidence="11">
    <location>
        <position position="285"/>
    </location>
</feature>
<dbReference type="GO" id="GO:0046872">
    <property type="term" value="F:metal ion binding"/>
    <property type="evidence" value="ECO:0007669"/>
    <property type="project" value="UniProtKB-KW"/>
</dbReference>
<organism evidence="17 18">
    <name type="scientific">Candidatus Spyradosoma merdigallinarum</name>
    <dbReference type="NCBI Taxonomy" id="2840950"/>
    <lineage>
        <taxon>Bacteria</taxon>
        <taxon>Pseudomonadati</taxon>
        <taxon>Verrucomicrobiota</taxon>
        <taxon>Opitutia</taxon>
        <taxon>Opitutia incertae sedis</taxon>
        <taxon>Candidatus Spyradosoma</taxon>
    </lineage>
</organism>
<feature type="binding site" evidence="12">
    <location>
        <position position="284"/>
    </location>
    <ligand>
        <name>Zn(2+)</name>
        <dbReference type="ChEBI" id="CHEBI:29105"/>
        <note>catalytic</note>
    </ligand>
</feature>
<feature type="transmembrane region" description="Helical" evidence="14">
    <location>
        <begin position="184"/>
        <end position="206"/>
    </location>
</feature>
<dbReference type="FunFam" id="3.30.2010.10:FF:000002">
    <property type="entry name" value="CAAX prenyl protease"/>
    <property type="match status" value="1"/>
</dbReference>
<feature type="binding site" evidence="12">
    <location>
        <position position="288"/>
    </location>
    <ligand>
        <name>Zn(2+)</name>
        <dbReference type="ChEBI" id="CHEBI:29105"/>
        <note>catalytic</note>
    </ligand>
</feature>
<dbReference type="AlphaFoldDB" id="A0A9D1T210"/>
<dbReference type="InterPro" id="IPR027057">
    <property type="entry name" value="CAXX_Prtase_1"/>
</dbReference>
<dbReference type="GO" id="GO:0071586">
    <property type="term" value="P:CAAX-box protein processing"/>
    <property type="evidence" value="ECO:0007669"/>
    <property type="project" value="InterPro"/>
</dbReference>
<dbReference type="CDD" id="cd07343">
    <property type="entry name" value="M48A_Zmpste24p_like"/>
    <property type="match status" value="1"/>
</dbReference>
<reference evidence="17" key="2">
    <citation type="journal article" date="2021" name="PeerJ">
        <title>Extensive microbial diversity within the chicken gut microbiome revealed by metagenomics and culture.</title>
        <authorList>
            <person name="Gilroy R."/>
            <person name="Ravi A."/>
            <person name="Getino M."/>
            <person name="Pursley I."/>
            <person name="Horton D.L."/>
            <person name="Alikhan N.F."/>
            <person name="Baker D."/>
            <person name="Gharbi K."/>
            <person name="Hall N."/>
            <person name="Watson M."/>
            <person name="Adriaenssens E.M."/>
            <person name="Foster-Nyarko E."/>
            <person name="Jarju S."/>
            <person name="Secka A."/>
            <person name="Antonio M."/>
            <person name="Oren A."/>
            <person name="Chaudhuri R.R."/>
            <person name="La Ragione R."/>
            <person name="Hildebrand F."/>
            <person name="Pallen M.J."/>
        </authorList>
    </citation>
    <scope>NUCLEOTIDE SEQUENCE</scope>
    <source>
        <strain evidence="17">10669</strain>
    </source>
</reference>
<keyword evidence="2 13" id="KW-0645">Protease</keyword>
<name>A0A9D1T210_9BACT</name>
<evidence type="ECO:0000256" key="8">
    <source>
        <dbReference type="ARBA" id="ARBA00022989"/>
    </source>
</evidence>
<dbReference type="Gene3D" id="3.30.2010.10">
    <property type="entry name" value="Metalloproteases ('zincins'), catalytic domain"/>
    <property type="match status" value="1"/>
</dbReference>
<dbReference type="Pfam" id="PF01435">
    <property type="entry name" value="Peptidase_M48"/>
    <property type="match status" value="1"/>
</dbReference>
<reference evidence="17" key="1">
    <citation type="submission" date="2020-10" db="EMBL/GenBank/DDBJ databases">
        <authorList>
            <person name="Gilroy R."/>
        </authorList>
    </citation>
    <scope>NUCLEOTIDE SEQUENCE</scope>
    <source>
        <strain evidence="17">10669</strain>
    </source>
</reference>
<dbReference type="InterPro" id="IPR001915">
    <property type="entry name" value="Peptidase_M48"/>
</dbReference>
<feature type="transmembrane region" description="Helical" evidence="14">
    <location>
        <begin position="106"/>
        <end position="125"/>
    </location>
</feature>
<evidence type="ECO:0000256" key="1">
    <source>
        <dbReference type="ARBA" id="ARBA00004477"/>
    </source>
</evidence>
<dbReference type="EMBL" id="DVOG01000157">
    <property type="protein sequence ID" value="HIV04692.1"/>
    <property type="molecule type" value="Genomic_DNA"/>
</dbReference>
<keyword evidence="7 12" id="KW-0862">Zinc</keyword>
<evidence type="ECO:0000256" key="11">
    <source>
        <dbReference type="PIRSR" id="PIRSR627057-1"/>
    </source>
</evidence>
<evidence type="ECO:0000256" key="7">
    <source>
        <dbReference type="ARBA" id="ARBA00022833"/>
    </source>
</evidence>
<feature type="domain" description="CAAX prenyl protease 1 N-terminal" evidence="16">
    <location>
        <begin position="30"/>
        <end position="211"/>
    </location>
</feature>
<proteinExistence type="inferred from homology"/>
<evidence type="ECO:0000256" key="14">
    <source>
        <dbReference type="SAM" id="Phobius"/>
    </source>
</evidence>
<accession>A0A9D1T210</accession>
<evidence type="ECO:0000256" key="4">
    <source>
        <dbReference type="ARBA" id="ARBA00022723"/>
    </source>
</evidence>
<evidence type="ECO:0000256" key="3">
    <source>
        <dbReference type="ARBA" id="ARBA00022692"/>
    </source>
</evidence>
<gene>
    <name evidence="17" type="ORF">IAC75_06060</name>
</gene>
<feature type="transmembrane region" description="Helical" evidence="14">
    <location>
        <begin position="335"/>
        <end position="353"/>
    </location>
</feature>
<dbReference type="PANTHER" id="PTHR10120">
    <property type="entry name" value="CAAX PRENYL PROTEASE 1"/>
    <property type="match status" value="1"/>
</dbReference>
<evidence type="ECO:0000313" key="18">
    <source>
        <dbReference type="Proteomes" id="UP000886812"/>
    </source>
</evidence>
<protein>
    <submittedName>
        <fullName evidence="17">M48 family metallopeptidase</fullName>
    </submittedName>
</protein>
<dbReference type="GO" id="GO:0004222">
    <property type="term" value="F:metalloendopeptidase activity"/>
    <property type="evidence" value="ECO:0007669"/>
    <property type="project" value="InterPro"/>
</dbReference>
<comment type="subcellular location">
    <subcellularLocation>
        <location evidence="1">Endoplasmic reticulum membrane</location>
        <topology evidence="1">Multi-pass membrane protein</topology>
    </subcellularLocation>
</comment>
<feature type="transmembrane region" description="Helical" evidence="14">
    <location>
        <begin position="157"/>
        <end position="178"/>
    </location>
</feature>
<sequence length="432" mass="47818">MTFPQIIFFALLLAKTAASLALDALNRRETLRHARAVPAEFRGVVDEETYAKSVAYTLRKNAVGRAETLYNAALTLIFVVALIAPLCEAAGTLLGLTDALSGWARVWREGCVLVAVSLVLGLFDLPFDWYDTFRVEAQFGFNKASLKLWISDKIKGALVGTLIALPLLWAVVAFYGAFPRTWWIWAQAFFVAFQLLLLVVFPKLILPLFNKLSPLPEGELRDRLSALAERCGFAVKKIEIIDGSKRSGHSNAFFTGFGKWRRIVLFDTLVRQLTPQEIEAVLAHEIGHAKRGHVAKRLVVSSFVGLAALAFAAWLLDQETFFTAFGFEFKPGRMFVPALLLLAQIAPLVFFWISPLSARISRRHEYEADAFAAEAAGTPDALISALRKLHEKNLSNLTPHPLYSAFFYSHPTLAERENALRGNAAAPAQGNA</sequence>
<comment type="cofactor">
    <cofactor evidence="12 13">
        <name>Zn(2+)</name>
        <dbReference type="ChEBI" id="CHEBI:29105"/>
    </cofactor>
    <text evidence="12 13">Binds 1 zinc ion per subunit.</text>
</comment>
<keyword evidence="9 13" id="KW-0482">Metalloprotease</keyword>
<feature type="transmembrane region" description="Helical" evidence="14">
    <location>
        <begin position="6"/>
        <end position="25"/>
    </location>
</feature>
<evidence type="ECO:0000256" key="12">
    <source>
        <dbReference type="PIRSR" id="PIRSR627057-2"/>
    </source>
</evidence>
<evidence type="ECO:0000256" key="6">
    <source>
        <dbReference type="ARBA" id="ARBA00022824"/>
    </source>
</evidence>
<evidence type="ECO:0000256" key="13">
    <source>
        <dbReference type="RuleBase" id="RU003983"/>
    </source>
</evidence>
<evidence type="ECO:0000256" key="9">
    <source>
        <dbReference type="ARBA" id="ARBA00023049"/>
    </source>
</evidence>
<dbReference type="Proteomes" id="UP000886812">
    <property type="component" value="Unassembled WGS sequence"/>
</dbReference>
<evidence type="ECO:0000256" key="10">
    <source>
        <dbReference type="ARBA" id="ARBA00023136"/>
    </source>
</evidence>
<evidence type="ECO:0000256" key="2">
    <source>
        <dbReference type="ARBA" id="ARBA00022670"/>
    </source>
</evidence>
<keyword evidence="5 13" id="KW-0378">Hydrolase</keyword>
<feature type="binding site" evidence="12">
    <location>
        <position position="365"/>
    </location>
    <ligand>
        <name>Zn(2+)</name>
        <dbReference type="ChEBI" id="CHEBI:29105"/>
        <note>catalytic</note>
    </ligand>
</feature>
<keyword evidence="4 12" id="KW-0479">Metal-binding</keyword>
<dbReference type="Pfam" id="PF16491">
    <property type="entry name" value="Peptidase_M48_N"/>
    <property type="match status" value="1"/>
</dbReference>
<keyword evidence="3 14" id="KW-0812">Transmembrane</keyword>
<keyword evidence="6" id="KW-0256">Endoplasmic reticulum</keyword>